<name>A0A017SFX0_ASPRC</name>
<feature type="region of interest" description="Disordered" evidence="1">
    <location>
        <begin position="1"/>
        <end position="48"/>
    </location>
</feature>
<dbReference type="AlphaFoldDB" id="A0A017SFX0"/>
<gene>
    <name evidence="2" type="ORF">EURHEDRAFT_412480</name>
</gene>
<sequence>MPRPRTIAASTRANRNETNDNDTNQDEANTDAGQENQQNPIFIEGDENEEQRMVTLEEFNDMMTGLTTIKSDLLKKSSAVKPRMGKSPFCAARLWKLRMSDSSLL</sequence>
<dbReference type="RefSeq" id="XP_040638848.1">
    <property type="nucleotide sequence ID" value="XM_040781917.1"/>
</dbReference>
<evidence type="ECO:0000256" key="1">
    <source>
        <dbReference type="SAM" id="MobiDB-lite"/>
    </source>
</evidence>
<dbReference type="HOGENOM" id="CLU_2242843_0_0_1"/>
<dbReference type="GeneID" id="63697041"/>
<evidence type="ECO:0000313" key="2">
    <source>
        <dbReference type="EMBL" id="EYE95160.1"/>
    </source>
</evidence>
<proteinExistence type="predicted"/>
<feature type="non-terminal residue" evidence="2">
    <location>
        <position position="105"/>
    </location>
</feature>
<dbReference type="EMBL" id="KK088423">
    <property type="protein sequence ID" value="EYE95160.1"/>
    <property type="molecule type" value="Genomic_DNA"/>
</dbReference>
<reference evidence="3" key="1">
    <citation type="journal article" date="2014" name="Nat. Commun.">
        <title>Genomic adaptations of the halophilic Dead Sea filamentous fungus Eurotium rubrum.</title>
        <authorList>
            <person name="Kis-Papo T."/>
            <person name="Weig A.R."/>
            <person name="Riley R."/>
            <person name="Persoh D."/>
            <person name="Salamov A."/>
            <person name="Sun H."/>
            <person name="Lipzen A."/>
            <person name="Wasser S.P."/>
            <person name="Rambold G."/>
            <person name="Grigoriev I.V."/>
            <person name="Nevo E."/>
        </authorList>
    </citation>
    <scope>NUCLEOTIDE SEQUENCE [LARGE SCALE GENOMIC DNA]</scope>
    <source>
        <strain evidence="3">CBS 135680</strain>
    </source>
</reference>
<accession>A0A017SFX0</accession>
<dbReference type="Proteomes" id="UP000019804">
    <property type="component" value="Unassembled WGS sequence"/>
</dbReference>
<keyword evidence="3" id="KW-1185">Reference proteome</keyword>
<feature type="compositionally biased region" description="Acidic residues" evidence="1">
    <location>
        <begin position="19"/>
        <end position="29"/>
    </location>
</feature>
<evidence type="ECO:0000313" key="3">
    <source>
        <dbReference type="Proteomes" id="UP000019804"/>
    </source>
</evidence>
<protein>
    <submittedName>
        <fullName evidence="2">Uncharacterized protein</fullName>
    </submittedName>
</protein>
<organism evidence="2 3">
    <name type="scientific">Aspergillus ruber (strain CBS 135680)</name>
    <dbReference type="NCBI Taxonomy" id="1388766"/>
    <lineage>
        <taxon>Eukaryota</taxon>
        <taxon>Fungi</taxon>
        <taxon>Dikarya</taxon>
        <taxon>Ascomycota</taxon>
        <taxon>Pezizomycotina</taxon>
        <taxon>Eurotiomycetes</taxon>
        <taxon>Eurotiomycetidae</taxon>
        <taxon>Eurotiales</taxon>
        <taxon>Aspergillaceae</taxon>
        <taxon>Aspergillus</taxon>
        <taxon>Aspergillus subgen. Aspergillus</taxon>
    </lineage>
</organism>